<protein>
    <submittedName>
        <fullName evidence="1">Uncharacterized protein</fullName>
    </submittedName>
</protein>
<organism evidence="1 2">
    <name type="scientific">Rhodococcus opacus</name>
    <name type="common">Nocardia opaca</name>
    <dbReference type="NCBI Taxonomy" id="37919"/>
    <lineage>
        <taxon>Bacteria</taxon>
        <taxon>Bacillati</taxon>
        <taxon>Actinomycetota</taxon>
        <taxon>Actinomycetes</taxon>
        <taxon>Mycobacteriales</taxon>
        <taxon>Nocardiaceae</taxon>
        <taxon>Rhodococcus</taxon>
    </lineage>
</organism>
<dbReference type="Proteomes" id="UP000239290">
    <property type="component" value="Unassembled WGS sequence"/>
</dbReference>
<comment type="caution">
    <text evidence="1">The sequence shown here is derived from an EMBL/GenBank/DDBJ whole genome shotgun (WGS) entry which is preliminary data.</text>
</comment>
<sequence length="59" mass="6176">MPRRGVRPVAIVVLAAISGIGLSVGARIARWQSQISCTETAAREGADRFDPPCGEVGLL</sequence>
<dbReference type="EMBL" id="PUIO01000063">
    <property type="protein sequence ID" value="PQP16529.1"/>
    <property type="molecule type" value="Genomic_DNA"/>
</dbReference>
<accession>A0A2S8IPB5</accession>
<evidence type="ECO:0000313" key="1">
    <source>
        <dbReference type="EMBL" id="PQP16529.1"/>
    </source>
</evidence>
<proteinExistence type="predicted"/>
<reference evidence="2" key="1">
    <citation type="submission" date="2018-02" db="EMBL/GenBank/DDBJ databases">
        <title>Draft genome sequencing of Rhodococcus opacus KU647198.</title>
        <authorList>
            <person name="Zheng B.-X."/>
        </authorList>
    </citation>
    <scope>NUCLEOTIDE SEQUENCE [LARGE SCALE GENOMIC DNA]</scope>
    <source>
        <strain evidence="2">04-OD7</strain>
    </source>
</reference>
<gene>
    <name evidence="1" type="ORF">C5613_36210</name>
</gene>
<dbReference type="AlphaFoldDB" id="A0A2S8IPB5"/>
<evidence type="ECO:0000313" key="2">
    <source>
        <dbReference type="Proteomes" id="UP000239290"/>
    </source>
</evidence>
<name>A0A2S8IPB5_RHOOP</name>